<gene>
    <name evidence="1" type="ORF">CLHOM_27910</name>
</gene>
<dbReference type="AlphaFoldDB" id="A0A0L6Z7A8"/>
<dbReference type="Pfam" id="PF12900">
    <property type="entry name" value="Pyridox_ox_2"/>
    <property type="match status" value="1"/>
</dbReference>
<organism evidence="1 2">
    <name type="scientific">Clostridium homopropionicum DSM 5847</name>
    <dbReference type="NCBI Taxonomy" id="1121318"/>
    <lineage>
        <taxon>Bacteria</taxon>
        <taxon>Bacillati</taxon>
        <taxon>Bacillota</taxon>
        <taxon>Clostridia</taxon>
        <taxon>Eubacteriales</taxon>
        <taxon>Clostridiaceae</taxon>
        <taxon>Clostridium</taxon>
    </lineage>
</organism>
<dbReference type="Gene3D" id="2.30.110.10">
    <property type="entry name" value="Electron Transport, Fmn-binding Protein, Chain A"/>
    <property type="match status" value="1"/>
</dbReference>
<comment type="caution">
    <text evidence="1">The sequence shown here is derived from an EMBL/GenBank/DDBJ whole genome shotgun (WGS) entry which is preliminary data.</text>
</comment>
<dbReference type="SUPFAM" id="SSF50475">
    <property type="entry name" value="FMN-binding split barrel"/>
    <property type="match status" value="1"/>
</dbReference>
<evidence type="ECO:0000313" key="2">
    <source>
        <dbReference type="Proteomes" id="UP000037043"/>
    </source>
</evidence>
<evidence type="ECO:0000313" key="1">
    <source>
        <dbReference type="EMBL" id="KOA18852.1"/>
    </source>
</evidence>
<proteinExistence type="predicted"/>
<dbReference type="EMBL" id="LHUR01000032">
    <property type="protein sequence ID" value="KOA18852.1"/>
    <property type="molecule type" value="Genomic_DNA"/>
</dbReference>
<dbReference type="InterPro" id="IPR024747">
    <property type="entry name" value="Pyridox_Oxase-rel"/>
</dbReference>
<reference evidence="2" key="1">
    <citation type="submission" date="2015-08" db="EMBL/GenBank/DDBJ databases">
        <title>Genome sequence of the strict anaerobe Clostridium homopropionicum LuHBu1 (DSM 5847T).</title>
        <authorList>
            <person name="Poehlein A."/>
            <person name="Beck M."/>
            <person name="Schiel-Bengelsdorf B."/>
            <person name="Bengelsdorf F.R."/>
            <person name="Daniel R."/>
            <person name="Duerre P."/>
        </authorList>
    </citation>
    <scope>NUCLEOTIDE SEQUENCE [LARGE SCALE GENOMIC DNA]</scope>
    <source>
        <strain evidence="2">DSM 5847</strain>
    </source>
</reference>
<dbReference type="STRING" id="36844.SAMN04488501_12239"/>
<dbReference type="Proteomes" id="UP000037043">
    <property type="component" value="Unassembled WGS sequence"/>
</dbReference>
<dbReference type="PANTHER" id="PTHR34071">
    <property type="entry name" value="5-NITROIMIDAZOLE ANTIBIOTICS RESISTANCE PROTEIN, NIMA-FAMILY-RELATED PROTEIN-RELATED"/>
    <property type="match status" value="1"/>
</dbReference>
<dbReference type="RefSeq" id="WP_052222275.1">
    <property type="nucleotide sequence ID" value="NZ_LHUR01000032.1"/>
</dbReference>
<dbReference type="InterPro" id="IPR012349">
    <property type="entry name" value="Split_barrel_FMN-bd"/>
</dbReference>
<keyword evidence="2" id="KW-1185">Reference proteome</keyword>
<sequence length="157" mass="17809">MPVKWITKEKSMNLLSKAVYGRLATCGEDGQPYITPINFVIHNEKVYFHTGFEGRKLDNINKNPKVCLEISASGKMYATPHARNFTMRFWSILVFGEANVVTDKELKLNVLNLLMEKHASGYKYEPLSIEDMDIVNVIEININEISGKASVDPEVKD</sequence>
<accession>A0A0L6Z7A8</accession>
<protein>
    <submittedName>
        <fullName evidence="1">Pyridoxamine 5'-phosphate oxidase</fullName>
    </submittedName>
</protein>
<name>A0A0L6Z7A8_9CLOT</name>
<dbReference type="PATRIC" id="fig|1121318.3.peg.2804"/>
<dbReference type="PANTHER" id="PTHR34071:SF2">
    <property type="entry name" value="FLAVIN-NUCLEOTIDE-BINDING PROTEIN"/>
    <property type="match status" value="1"/>
</dbReference>